<sequence>MEYQEIDEDNMLVGDFLTPQIIQSQYEIDEDNMLVGNFIAMHQANTARYNATFEIDEKVDTIMVLSAKIDSLTHKIESMSHSVYAMRTKKSTSKIDEDNMLFGDFLAMQYANIARYEATSEIDEDNMLVGDFLAMQHVNITRYEATSKIDEDNMLVGEFIVDHPNFSWKDNYNNIIPRGPQFQHPEKRTLLEDILGKFIEKTDQFMKQTEINLQNQSASIKNLETHMS</sequence>
<gene>
    <name evidence="1" type="ORF">Adt_05587</name>
</gene>
<evidence type="ECO:0000313" key="1">
    <source>
        <dbReference type="EMBL" id="KAL2532236.1"/>
    </source>
</evidence>
<comment type="caution">
    <text evidence="1">The sequence shown here is derived from an EMBL/GenBank/DDBJ whole genome shotgun (WGS) entry which is preliminary data.</text>
</comment>
<reference evidence="2" key="1">
    <citation type="submission" date="2024-07" db="EMBL/GenBank/DDBJ databases">
        <title>Two chromosome-level genome assemblies of Korean endemic species Abeliophyllum distichum and Forsythia ovata (Oleaceae).</title>
        <authorList>
            <person name="Jang H."/>
        </authorList>
    </citation>
    <scope>NUCLEOTIDE SEQUENCE [LARGE SCALE GENOMIC DNA]</scope>
</reference>
<dbReference type="Proteomes" id="UP001604336">
    <property type="component" value="Unassembled WGS sequence"/>
</dbReference>
<proteinExistence type="predicted"/>
<dbReference type="AlphaFoldDB" id="A0ABD1V4X4"/>
<evidence type="ECO:0000313" key="2">
    <source>
        <dbReference type="Proteomes" id="UP001604336"/>
    </source>
</evidence>
<accession>A0ABD1V4X4</accession>
<name>A0ABD1V4X4_9LAMI</name>
<protein>
    <submittedName>
        <fullName evidence="1">Uncharacterized protein</fullName>
    </submittedName>
</protein>
<dbReference type="EMBL" id="JBFOLK010000002">
    <property type="protein sequence ID" value="KAL2532236.1"/>
    <property type="molecule type" value="Genomic_DNA"/>
</dbReference>
<organism evidence="1 2">
    <name type="scientific">Abeliophyllum distichum</name>
    <dbReference type="NCBI Taxonomy" id="126358"/>
    <lineage>
        <taxon>Eukaryota</taxon>
        <taxon>Viridiplantae</taxon>
        <taxon>Streptophyta</taxon>
        <taxon>Embryophyta</taxon>
        <taxon>Tracheophyta</taxon>
        <taxon>Spermatophyta</taxon>
        <taxon>Magnoliopsida</taxon>
        <taxon>eudicotyledons</taxon>
        <taxon>Gunneridae</taxon>
        <taxon>Pentapetalae</taxon>
        <taxon>asterids</taxon>
        <taxon>lamiids</taxon>
        <taxon>Lamiales</taxon>
        <taxon>Oleaceae</taxon>
        <taxon>Forsythieae</taxon>
        <taxon>Abeliophyllum</taxon>
    </lineage>
</organism>
<keyword evidence="2" id="KW-1185">Reference proteome</keyword>